<accession>A0A0F9WPC8</accession>
<dbReference type="AlphaFoldDB" id="A0A0F9WPC8"/>
<feature type="region of interest" description="Disordered" evidence="1">
    <location>
        <begin position="29"/>
        <end position="60"/>
    </location>
</feature>
<comment type="caution">
    <text evidence="2">The sequence shown here is derived from an EMBL/GenBank/DDBJ whole genome shotgun (WGS) entry which is preliminary data.</text>
</comment>
<evidence type="ECO:0000256" key="1">
    <source>
        <dbReference type="SAM" id="MobiDB-lite"/>
    </source>
</evidence>
<protein>
    <submittedName>
        <fullName evidence="2">Uncharacterized protein</fullName>
    </submittedName>
</protein>
<organism evidence="2">
    <name type="scientific">marine sediment metagenome</name>
    <dbReference type="NCBI Taxonomy" id="412755"/>
    <lineage>
        <taxon>unclassified sequences</taxon>
        <taxon>metagenomes</taxon>
        <taxon>ecological metagenomes</taxon>
    </lineage>
</organism>
<proteinExistence type="predicted"/>
<reference evidence="2" key="1">
    <citation type="journal article" date="2015" name="Nature">
        <title>Complex archaea that bridge the gap between prokaryotes and eukaryotes.</title>
        <authorList>
            <person name="Spang A."/>
            <person name="Saw J.H."/>
            <person name="Jorgensen S.L."/>
            <person name="Zaremba-Niedzwiedzka K."/>
            <person name="Martijn J."/>
            <person name="Lind A.E."/>
            <person name="van Eijk R."/>
            <person name="Schleper C."/>
            <person name="Guy L."/>
            <person name="Ettema T.J."/>
        </authorList>
    </citation>
    <scope>NUCLEOTIDE SEQUENCE</scope>
</reference>
<name>A0A0F9WPC8_9ZZZZ</name>
<dbReference type="EMBL" id="LAZR01000229">
    <property type="protein sequence ID" value="KKN80563.1"/>
    <property type="molecule type" value="Genomic_DNA"/>
</dbReference>
<evidence type="ECO:0000313" key="2">
    <source>
        <dbReference type="EMBL" id="KKN80563.1"/>
    </source>
</evidence>
<gene>
    <name evidence="2" type="ORF">LCGC14_0328830</name>
</gene>
<sequence>MGAMMLASNPAAAQDIPIPSLLDRSVRGLFNGDESREPGGYVSPSATELLPDSRDVGAAPQGSLRRFEPIALPSSLGRPSAPAITLPGLPAYAPQNMPGKDVITPRAPLILEARLTEDSEAIPNGLVWRLFSAIPAIDGRPTLIASSQTSVANFEVPAGSYILHVGFGRAGVVKRIEFSGVRTRETVVLGAGGLKLEAIAADGSAIDPTKLKFDVYTDAEDDSDRDLVASDVPPDKVLRLNADTYHVVSSYGSVNASVRADIRVEAGKLTEARLQHRAALLTMKLVREQGGEAIADTAWSITTASGDVVRESVGAFPSMVLAAGDYVIVAKNRDKVYQRQFEVRAGENTDVEVLTSDVAAVVSDGVGSGD</sequence>